<dbReference type="InterPro" id="IPR032675">
    <property type="entry name" value="LRR_dom_sf"/>
</dbReference>
<reference evidence="1 2" key="1">
    <citation type="submission" date="2019-03" db="EMBL/GenBank/DDBJ databases">
        <title>Flavobacterium LB-D12 sp. nov., isolated from arctic soil.</title>
        <authorList>
            <person name="Chaudhary D.K."/>
        </authorList>
    </citation>
    <scope>NUCLEOTIDE SEQUENCE [LARGE SCALE GENOMIC DNA]</scope>
    <source>
        <strain evidence="1 2">LB-D12</strain>
    </source>
</reference>
<dbReference type="PANTHER" id="PTHR12904:SF23">
    <property type="entry name" value="PROTEIN ZER-1 HOMOLOG"/>
    <property type="match status" value="1"/>
</dbReference>
<accession>A0A4R5CWT6</accession>
<organism evidence="1 2">
    <name type="scientific">Flavobacterium sandaracinum</name>
    <dbReference type="NCBI Taxonomy" id="2541733"/>
    <lineage>
        <taxon>Bacteria</taxon>
        <taxon>Pseudomonadati</taxon>
        <taxon>Bacteroidota</taxon>
        <taxon>Flavobacteriia</taxon>
        <taxon>Flavobacteriales</taxon>
        <taxon>Flavobacteriaceae</taxon>
        <taxon>Flavobacterium</taxon>
    </lineage>
</organism>
<dbReference type="Proteomes" id="UP000294644">
    <property type="component" value="Unassembled WGS sequence"/>
</dbReference>
<protein>
    <submittedName>
        <fullName evidence="1">Leucine-rich repeat domain-containing protein</fullName>
    </submittedName>
</protein>
<proteinExistence type="predicted"/>
<sequence length="344" mass="40370">MNLPSLKKEDKWGNFSGNINIYKDLVEPDIEILIQEKNIHSLQFYSFKNPSEKTWETLNKFYEKYPEIGLTIFWYDTIDFAFLNKIPNVRKFGVDSYLTKEFKPIEILSQLTKLHLGETKSIAINIDFIKTFKNLEILNIDGMKKGIENIKYLTQISSLNLRGVKLKNVNWISNLEKLRLLKLMFGSYQSLESLFELKNLEYLGISRVRQIESYDFLNGLINLKFLHFEGLATMDTLPSFQGLKSLKKIQIQNLSKIENIKEIKSLENLEELLFIFPENFKASNRNLLLDKLFEIALKLPNLKMTNILFWTEHKKYKALIDKGVKVYEHSKSNYKQNTEGGWVL</sequence>
<dbReference type="PANTHER" id="PTHR12904">
    <property type="match status" value="1"/>
</dbReference>
<evidence type="ECO:0000313" key="1">
    <source>
        <dbReference type="EMBL" id="TDE04207.1"/>
    </source>
</evidence>
<comment type="caution">
    <text evidence="1">The sequence shown here is derived from an EMBL/GenBank/DDBJ whole genome shotgun (WGS) entry which is preliminary data.</text>
</comment>
<keyword evidence="2" id="KW-1185">Reference proteome</keyword>
<dbReference type="EMBL" id="SMFN01000009">
    <property type="protein sequence ID" value="TDE04207.1"/>
    <property type="molecule type" value="Genomic_DNA"/>
</dbReference>
<name>A0A4R5CWT6_9FLAO</name>
<dbReference type="AlphaFoldDB" id="A0A4R5CWT6"/>
<dbReference type="RefSeq" id="WP_132066180.1">
    <property type="nucleotide sequence ID" value="NZ_SMFN01000009.1"/>
</dbReference>
<dbReference type="OrthoDB" id="1332048at2"/>
<gene>
    <name evidence="1" type="ORF">E0F91_09095</name>
</gene>
<evidence type="ECO:0000313" key="2">
    <source>
        <dbReference type="Proteomes" id="UP000294644"/>
    </source>
</evidence>
<dbReference type="InterPro" id="IPR051341">
    <property type="entry name" value="Zyg-11_UBL_adapter"/>
</dbReference>
<dbReference type="SUPFAM" id="SSF52058">
    <property type="entry name" value="L domain-like"/>
    <property type="match status" value="1"/>
</dbReference>
<dbReference type="Gene3D" id="3.80.10.10">
    <property type="entry name" value="Ribonuclease Inhibitor"/>
    <property type="match status" value="1"/>
</dbReference>